<proteinExistence type="inferred from homology"/>
<feature type="binding site" evidence="2">
    <location>
        <position position="25"/>
    </location>
    <ligand>
        <name>substrate</name>
    </ligand>
</feature>
<dbReference type="AlphaFoldDB" id="A0A8S8X9Q3"/>
<dbReference type="GO" id="GO:0016094">
    <property type="term" value="P:polyprenol biosynthetic process"/>
    <property type="evidence" value="ECO:0007669"/>
    <property type="project" value="TreeGrafter"/>
</dbReference>
<sequence>MPTTAAPDDALPVHVAIIMDGNGRWATARGLTRTAGHRKGIETVRRTIEMVGERGIPYLTLFGFSSENWRRPAAEVEDLMLLLRFYLRSEIAELHKQNVRLRVIGERDKLASDIVKLIERAEELTKDNTALNLTVALSYGGRQDLVQAARKLAASGVDPATIDEDAFASALWTADLPDPDLLIRTSGEQRISNFFLWQSAYAELVFLDTLWPDFSQSDLDHAIREFGRRERRYGAVLETR</sequence>
<feature type="binding site" evidence="2">
    <location>
        <begin position="190"/>
        <end position="192"/>
    </location>
    <ligand>
        <name>substrate</name>
    </ligand>
</feature>
<keyword evidence="5" id="KW-1185">Reference proteome</keyword>
<comment type="caution">
    <text evidence="4">The sequence shown here is derived from an EMBL/GenBank/DDBJ whole genome shotgun (WGS) entry which is preliminary data.</text>
</comment>
<dbReference type="HAMAP" id="MF_01139">
    <property type="entry name" value="ISPT"/>
    <property type="match status" value="1"/>
</dbReference>
<dbReference type="PANTHER" id="PTHR10291:SF0">
    <property type="entry name" value="DEHYDRODOLICHYL DIPHOSPHATE SYNTHASE 2"/>
    <property type="match status" value="1"/>
</dbReference>
<dbReference type="Gene3D" id="3.40.1180.10">
    <property type="entry name" value="Decaprenyl diphosphate synthase-like"/>
    <property type="match status" value="1"/>
</dbReference>
<keyword evidence="2" id="KW-0460">Magnesium</keyword>
<evidence type="ECO:0000256" key="1">
    <source>
        <dbReference type="ARBA" id="ARBA00022679"/>
    </source>
</evidence>
<feature type="binding site" evidence="2">
    <location>
        <begin position="65"/>
        <end position="67"/>
    </location>
    <ligand>
        <name>substrate</name>
    </ligand>
</feature>
<dbReference type="GO" id="GO:0008834">
    <property type="term" value="F:ditrans,polycis-undecaprenyl-diphosphate synthase [(2E,6E)-farnesyl-diphosphate specific] activity"/>
    <property type="evidence" value="ECO:0007669"/>
    <property type="project" value="TreeGrafter"/>
</dbReference>
<accession>A0A8S8X9Q3</accession>
<feature type="binding site" evidence="2">
    <location>
        <position position="184"/>
    </location>
    <ligand>
        <name>substrate</name>
    </ligand>
</feature>
<gene>
    <name evidence="4" type="ORF">TMPK1_08280</name>
</gene>
<dbReference type="PANTHER" id="PTHR10291">
    <property type="entry name" value="DEHYDRODOLICHYL DIPHOSPHATE SYNTHASE FAMILY MEMBER"/>
    <property type="match status" value="1"/>
</dbReference>
<keyword evidence="2" id="KW-0479">Metal-binding</keyword>
<organism evidence="4 5">
    <name type="scientific">Roseiterribacter gracilis</name>
    <dbReference type="NCBI Taxonomy" id="2812848"/>
    <lineage>
        <taxon>Bacteria</taxon>
        <taxon>Pseudomonadati</taxon>
        <taxon>Pseudomonadota</taxon>
        <taxon>Alphaproteobacteria</taxon>
        <taxon>Rhodospirillales</taxon>
        <taxon>Roseiterribacteraceae</taxon>
        <taxon>Roseiterribacter</taxon>
    </lineage>
</organism>
<dbReference type="GO" id="GO:0000287">
    <property type="term" value="F:magnesium ion binding"/>
    <property type="evidence" value="ECO:0007669"/>
    <property type="project" value="UniProtKB-UniRule"/>
</dbReference>
<feature type="coiled-coil region" evidence="3">
    <location>
        <begin position="107"/>
        <end position="134"/>
    </location>
</feature>
<feature type="binding site" evidence="2">
    <location>
        <position position="20"/>
    </location>
    <ligand>
        <name>Mg(2+)</name>
        <dbReference type="ChEBI" id="CHEBI:18420"/>
    </ligand>
</feature>
<dbReference type="PROSITE" id="PS01066">
    <property type="entry name" value="UPP_SYNTHASE"/>
    <property type="match status" value="1"/>
</dbReference>
<evidence type="ECO:0000313" key="4">
    <source>
        <dbReference type="EMBL" id="GIL38591.1"/>
    </source>
</evidence>
<dbReference type="CDD" id="cd00475">
    <property type="entry name" value="Cis_IPPS"/>
    <property type="match status" value="1"/>
</dbReference>
<dbReference type="SUPFAM" id="SSF64005">
    <property type="entry name" value="Undecaprenyl diphosphate synthase"/>
    <property type="match status" value="1"/>
</dbReference>
<keyword evidence="1 2" id="KW-0808">Transferase</keyword>
<feature type="binding site" evidence="2">
    <location>
        <position position="69"/>
    </location>
    <ligand>
        <name>substrate</name>
    </ligand>
</feature>
<keyword evidence="3" id="KW-0175">Coiled coil</keyword>
<evidence type="ECO:0000256" key="2">
    <source>
        <dbReference type="HAMAP-Rule" id="MF_01139"/>
    </source>
</evidence>
<protein>
    <recommendedName>
        <fullName evidence="2">Isoprenyl transferase</fullName>
        <ecNumber evidence="2">2.5.1.-</ecNumber>
    </recommendedName>
</protein>
<dbReference type="Pfam" id="PF01255">
    <property type="entry name" value="Prenyltransf"/>
    <property type="match status" value="1"/>
</dbReference>
<dbReference type="EMBL" id="BOPV01000001">
    <property type="protein sequence ID" value="GIL38591.1"/>
    <property type="molecule type" value="Genomic_DNA"/>
</dbReference>
<dbReference type="FunFam" id="3.40.1180.10:FF:000001">
    <property type="entry name" value="(2E,6E)-farnesyl-diphosphate-specific ditrans,polycis-undecaprenyl-diphosphate synthase"/>
    <property type="match status" value="1"/>
</dbReference>
<feature type="binding site" evidence="2">
    <location>
        <begin position="21"/>
        <end position="24"/>
    </location>
    <ligand>
        <name>substrate</name>
    </ligand>
</feature>
<feature type="binding site" evidence="2">
    <location>
        <position position="71"/>
    </location>
    <ligand>
        <name>substrate</name>
    </ligand>
</feature>
<reference evidence="4" key="1">
    <citation type="submission" date="2021-02" db="EMBL/GenBank/DDBJ databases">
        <title>Genome sequence of Rhodospirillales sp. strain TMPK1 isolated from soil.</title>
        <authorList>
            <person name="Nakai R."/>
            <person name="Kusada H."/>
            <person name="Tamaki H."/>
        </authorList>
    </citation>
    <scope>NUCLEOTIDE SEQUENCE</scope>
    <source>
        <strain evidence="4">TMPK1</strain>
    </source>
</reference>
<feature type="active site" evidence="2">
    <location>
        <position position="20"/>
    </location>
</feature>
<evidence type="ECO:0000256" key="3">
    <source>
        <dbReference type="SAM" id="Coils"/>
    </source>
</evidence>
<comment type="function">
    <text evidence="2">Catalyzes the condensation of isopentenyl diphosphate (IPP) with allylic pyrophosphates generating different type of terpenoids.</text>
</comment>
<name>A0A8S8X9Q3_9PROT</name>
<dbReference type="InterPro" id="IPR018520">
    <property type="entry name" value="UPP_synth-like_CS"/>
</dbReference>
<dbReference type="InterPro" id="IPR001441">
    <property type="entry name" value="UPP_synth-like"/>
</dbReference>
<dbReference type="EC" id="2.5.1.-" evidence="2"/>
<dbReference type="GO" id="GO:0005829">
    <property type="term" value="C:cytosol"/>
    <property type="evidence" value="ECO:0007669"/>
    <property type="project" value="TreeGrafter"/>
</dbReference>
<feature type="binding site" evidence="2">
    <location>
        <position position="203"/>
    </location>
    <ligand>
        <name>Mg(2+)</name>
        <dbReference type="ChEBI" id="CHEBI:18420"/>
    </ligand>
</feature>
<evidence type="ECO:0000313" key="5">
    <source>
        <dbReference type="Proteomes" id="UP000681075"/>
    </source>
</evidence>
<comment type="subunit">
    <text evidence="2">Homodimer.</text>
</comment>
<feature type="binding site" evidence="2">
    <location>
        <position position="37"/>
    </location>
    <ligand>
        <name>substrate</name>
    </ligand>
</feature>
<dbReference type="InterPro" id="IPR036424">
    <property type="entry name" value="UPP_synth-like_sf"/>
</dbReference>
<comment type="similarity">
    <text evidence="2">Belongs to the UPP synthase family.</text>
</comment>
<dbReference type="RefSeq" id="WP_420241635.1">
    <property type="nucleotide sequence ID" value="NZ_BOPV01000001.1"/>
</dbReference>
<comment type="cofactor">
    <cofactor evidence="2">
        <name>Mg(2+)</name>
        <dbReference type="ChEBI" id="CHEBI:18420"/>
    </cofactor>
    <text evidence="2">Binds 2 magnesium ions per subunit.</text>
</comment>
<dbReference type="Proteomes" id="UP000681075">
    <property type="component" value="Unassembled WGS sequence"/>
</dbReference>
<feature type="active site" description="Proton acceptor" evidence="2">
    <location>
        <position position="68"/>
    </location>
</feature>
<feature type="binding site" evidence="2">
    <location>
        <position position="33"/>
    </location>
    <ligand>
        <name>substrate</name>
    </ligand>
</feature>
<dbReference type="NCBIfam" id="TIGR00055">
    <property type="entry name" value="uppS"/>
    <property type="match status" value="1"/>
</dbReference>